<dbReference type="GO" id="GO:0006065">
    <property type="term" value="P:UDP-glucuronate biosynthetic process"/>
    <property type="evidence" value="ECO:0007669"/>
    <property type="project" value="UniProtKB-UniPathway"/>
</dbReference>
<comment type="similarity">
    <text evidence="2 7">Belongs to the UDP-glucose/GDP-mannose dehydrogenase family.</text>
</comment>
<sequence>MGMNVCVIGAGYVGLTTSAVLASQGHNVQCVEKDQEKVERLKSGHVPIYEPGLDAMVQSNVNNKQLIFVPEMREAVKQSEIIFIAVGTPSLEDGRTNLRYIEQVLQELATIITSYKVIVSKSTVPIGTNEWMEKKLLQEGLKQGQFDLISNPEFLREGTAIADMLSPDKIVLGVKDASNVSLMKQLYHFSPAPYIITSFNGAELIKYASNAFLAVKISFMNEMALLSEHFDINVQDISEGLKTDPRIGPLFLQAGLGYGGSCLPKDVSSLIKQGEEVGYVPQLVETAQRVNEQMVEVYIDKIKQILVDPKHKKVAVWGASFKPNTDDTRHSRAIQLIKRLVELKSHVQVYDPVVKLEWNEVTEYNDLYQAVHGVDLLIVATEWEEFTKADWNLVKEKMDGSMIIDARNVLKCSDLEKYELQLVGIGRG</sequence>
<feature type="binding site" evidence="9">
    <location>
        <position position="322"/>
    </location>
    <ligand>
        <name>substrate</name>
    </ligand>
</feature>
<evidence type="ECO:0000256" key="10">
    <source>
        <dbReference type="PIRSR" id="PIRSR500134-3"/>
    </source>
</evidence>
<feature type="binding site" evidence="9">
    <location>
        <position position="259"/>
    </location>
    <ligand>
        <name>substrate</name>
    </ligand>
</feature>
<evidence type="ECO:0000256" key="8">
    <source>
        <dbReference type="PIRSR" id="PIRSR500134-1"/>
    </source>
</evidence>
<dbReference type="UniPathway" id="UPA00038">
    <property type="reaction ID" value="UER00491"/>
</dbReference>
<dbReference type="PIRSF" id="PIRSF500134">
    <property type="entry name" value="UDPglc_DH_bac"/>
    <property type="match status" value="1"/>
</dbReference>
<dbReference type="EMBL" id="BAUU01000007">
    <property type="protein sequence ID" value="GAE29882.1"/>
    <property type="molecule type" value="Genomic_DNA"/>
</dbReference>
<evidence type="ECO:0000256" key="3">
    <source>
        <dbReference type="ARBA" id="ARBA00012954"/>
    </source>
</evidence>
<dbReference type="GO" id="GO:0003979">
    <property type="term" value="F:UDP-glucose 6-dehydrogenase activity"/>
    <property type="evidence" value="ECO:0007669"/>
    <property type="project" value="UniProtKB-EC"/>
</dbReference>
<dbReference type="SMART" id="SM00984">
    <property type="entry name" value="UDPG_MGDP_dh_C"/>
    <property type="match status" value="1"/>
</dbReference>
<feature type="binding site" evidence="10">
    <location>
        <position position="37"/>
    </location>
    <ligand>
        <name>NAD(+)</name>
        <dbReference type="ChEBI" id="CHEBI:57540"/>
    </ligand>
</feature>
<dbReference type="Proteomes" id="UP000018895">
    <property type="component" value="Unassembled WGS sequence"/>
</dbReference>
<evidence type="ECO:0000259" key="11">
    <source>
        <dbReference type="SMART" id="SM00984"/>
    </source>
</evidence>
<keyword evidence="13" id="KW-1185">Reference proteome</keyword>
<dbReference type="PANTHER" id="PTHR43750">
    <property type="entry name" value="UDP-GLUCOSE 6-DEHYDROGENASE TUAD"/>
    <property type="match status" value="1"/>
</dbReference>
<feature type="binding site" evidence="10">
    <location>
        <position position="123"/>
    </location>
    <ligand>
        <name>NAD(+)</name>
        <dbReference type="ChEBI" id="CHEBI:57540"/>
    </ligand>
</feature>
<dbReference type="InterPro" id="IPR028357">
    <property type="entry name" value="UDPglc_DH_bac"/>
</dbReference>
<comment type="caution">
    <text evidence="12">The sequence shown here is derived from an EMBL/GenBank/DDBJ whole genome shotgun (WGS) entry which is preliminary data.</text>
</comment>
<dbReference type="GO" id="GO:0000271">
    <property type="term" value="P:polysaccharide biosynthetic process"/>
    <property type="evidence" value="ECO:0007669"/>
    <property type="project" value="InterPro"/>
</dbReference>
<keyword evidence="5 7" id="KW-0520">NAD</keyword>
<gene>
    <name evidence="12" type="ORF">JCM9152_1269</name>
</gene>
<dbReference type="SUPFAM" id="SSF52413">
    <property type="entry name" value="UDP-glucose/GDP-mannose dehydrogenase C-terminal domain"/>
    <property type="match status" value="1"/>
</dbReference>
<dbReference type="Pfam" id="PF03721">
    <property type="entry name" value="UDPG_MGDP_dh_N"/>
    <property type="match status" value="1"/>
</dbReference>
<feature type="binding site" evidence="10">
    <location>
        <position position="265"/>
    </location>
    <ligand>
        <name>NAD(+)</name>
        <dbReference type="ChEBI" id="CHEBI:57540"/>
    </ligand>
</feature>
<dbReference type="InterPro" id="IPR036291">
    <property type="entry name" value="NAD(P)-bd_dom_sf"/>
</dbReference>
<dbReference type="EC" id="1.1.1.22" evidence="3 7"/>
<organism evidence="12 13">
    <name type="scientific">Halalkalibacter hemicellulosilyticusJCM 9152</name>
    <dbReference type="NCBI Taxonomy" id="1236971"/>
    <lineage>
        <taxon>Bacteria</taxon>
        <taxon>Bacillati</taxon>
        <taxon>Bacillota</taxon>
        <taxon>Bacilli</taxon>
        <taxon>Bacillales</taxon>
        <taxon>Bacillaceae</taxon>
        <taxon>Halalkalibacter</taxon>
    </lineage>
</organism>
<comment type="pathway">
    <text evidence="1">Nucleotide-sugar biosynthesis; UDP-alpha-D-glucuronate biosynthesis; UDP-alpha-D-glucuronate from UDP-alpha-D-glucose: step 1/1.</text>
</comment>
<evidence type="ECO:0000256" key="5">
    <source>
        <dbReference type="ARBA" id="ARBA00023027"/>
    </source>
</evidence>
<feature type="binding site" evidence="9">
    <location>
        <position position="206"/>
    </location>
    <ligand>
        <name>substrate</name>
    </ligand>
</feature>
<evidence type="ECO:0000313" key="13">
    <source>
        <dbReference type="Proteomes" id="UP000018895"/>
    </source>
</evidence>
<evidence type="ECO:0000256" key="1">
    <source>
        <dbReference type="ARBA" id="ARBA00004701"/>
    </source>
</evidence>
<feature type="domain" description="UDP-glucose/GDP-mannose dehydrogenase C-terminal" evidence="11">
    <location>
        <begin position="315"/>
        <end position="412"/>
    </location>
</feature>
<reference evidence="12" key="1">
    <citation type="journal article" date="2014" name="Genome Announc.">
        <title>Draft Genome Sequences of Three Alkaliphilic Bacillus Strains, Bacillus wakoensis JCM 9140T, Bacillus akibai JCM 9157T, and Bacillus hemicellulosilyticus JCM 9152T.</title>
        <authorList>
            <person name="Yuki M."/>
            <person name="Oshima K."/>
            <person name="Suda W."/>
            <person name="Oshida Y."/>
            <person name="Kitamura K."/>
            <person name="Iida T."/>
            <person name="Hattori M."/>
            <person name="Ohkuma M."/>
        </authorList>
    </citation>
    <scope>NUCLEOTIDE SEQUENCE [LARGE SCALE GENOMIC DNA]</scope>
    <source>
        <strain evidence="12">JCM 9152</strain>
    </source>
</reference>
<dbReference type="PANTHER" id="PTHR43750:SF3">
    <property type="entry name" value="UDP-GLUCOSE 6-DEHYDROGENASE TUAD"/>
    <property type="match status" value="1"/>
</dbReference>
<dbReference type="PIRSF" id="PIRSF000124">
    <property type="entry name" value="UDPglc_GDPman_dh"/>
    <property type="match status" value="1"/>
</dbReference>
<evidence type="ECO:0000256" key="9">
    <source>
        <dbReference type="PIRSR" id="PIRSR500134-2"/>
    </source>
</evidence>
<proteinExistence type="inferred from homology"/>
<feature type="active site" description="Nucleophile" evidence="8">
    <location>
        <position position="262"/>
    </location>
</feature>
<feature type="binding site" evidence="10">
    <location>
        <position position="329"/>
    </location>
    <ligand>
        <name>NAD(+)</name>
        <dbReference type="ChEBI" id="CHEBI:57540"/>
    </ligand>
</feature>
<feature type="binding site" evidence="9">
    <location>
        <begin position="251"/>
        <end position="255"/>
    </location>
    <ligand>
        <name>substrate</name>
    </ligand>
</feature>
<feature type="binding site" evidence="10">
    <location>
        <position position="157"/>
    </location>
    <ligand>
        <name>NAD(+)</name>
        <dbReference type="ChEBI" id="CHEBI:57540"/>
    </ligand>
</feature>
<dbReference type="InterPro" id="IPR014027">
    <property type="entry name" value="UDP-Glc/GDP-Man_DH_C"/>
</dbReference>
<dbReference type="InterPro" id="IPR008927">
    <property type="entry name" value="6-PGluconate_DH-like_C_sf"/>
</dbReference>
<evidence type="ECO:0000256" key="6">
    <source>
        <dbReference type="ARBA" id="ARBA00047473"/>
    </source>
</evidence>
<dbReference type="Pfam" id="PF00984">
    <property type="entry name" value="UDPG_MGDP_dh"/>
    <property type="match status" value="1"/>
</dbReference>
<evidence type="ECO:0000256" key="4">
    <source>
        <dbReference type="ARBA" id="ARBA00023002"/>
    </source>
</evidence>
<dbReference type="STRING" id="1236971.JCM9152_1269"/>
<dbReference type="Gene3D" id="1.20.5.100">
    <property type="entry name" value="Cytochrome c1, transmembrane anchor, C-terminal"/>
    <property type="match status" value="1"/>
</dbReference>
<accession>W4QD55</accession>
<dbReference type="InterPro" id="IPR001732">
    <property type="entry name" value="UDP-Glc/GDP-Man_DH_N"/>
</dbReference>
<evidence type="ECO:0000256" key="7">
    <source>
        <dbReference type="PIRNR" id="PIRNR000124"/>
    </source>
</evidence>
<name>W4QD55_9BACI</name>
<dbReference type="Gene3D" id="3.40.50.720">
    <property type="entry name" value="NAD(P)-binding Rossmann-like Domain"/>
    <property type="match status" value="2"/>
</dbReference>
<dbReference type="SUPFAM" id="SSF51735">
    <property type="entry name" value="NAD(P)-binding Rossmann-fold domains"/>
    <property type="match status" value="1"/>
</dbReference>
<dbReference type="GO" id="GO:0051287">
    <property type="term" value="F:NAD binding"/>
    <property type="evidence" value="ECO:0007669"/>
    <property type="project" value="InterPro"/>
</dbReference>
<dbReference type="SUPFAM" id="SSF48179">
    <property type="entry name" value="6-phosphogluconate dehydrogenase C-terminal domain-like"/>
    <property type="match status" value="1"/>
</dbReference>
<dbReference type="AlphaFoldDB" id="W4QD55"/>
<evidence type="ECO:0000256" key="2">
    <source>
        <dbReference type="ARBA" id="ARBA00006601"/>
    </source>
</evidence>
<dbReference type="InterPro" id="IPR036220">
    <property type="entry name" value="UDP-Glc/GDP-Man_DH_C_sf"/>
</dbReference>
<comment type="catalytic activity">
    <reaction evidence="6 7">
        <text>UDP-alpha-D-glucose + 2 NAD(+) + H2O = UDP-alpha-D-glucuronate + 2 NADH + 3 H(+)</text>
        <dbReference type="Rhea" id="RHEA:23596"/>
        <dbReference type="ChEBI" id="CHEBI:15377"/>
        <dbReference type="ChEBI" id="CHEBI:15378"/>
        <dbReference type="ChEBI" id="CHEBI:57540"/>
        <dbReference type="ChEBI" id="CHEBI:57945"/>
        <dbReference type="ChEBI" id="CHEBI:58052"/>
        <dbReference type="ChEBI" id="CHEBI:58885"/>
        <dbReference type="EC" id="1.1.1.22"/>
    </reaction>
</comment>
<evidence type="ECO:0000313" key="12">
    <source>
        <dbReference type="EMBL" id="GAE29882.1"/>
    </source>
</evidence>
<dbReference type="InterPro" id="IPR017476">
    <property type="entry name" value="UDP-Glc/GDP-Man"/>
</dbReference>
<feature type="binding site" evidence="10">
    <location>
        <position position="88"/>
    </location>
    <ligand>
        <name>NAD(+)</name>
        <dbReference type="ChEBI" id="CHEBI:57540"/>
    </ligand>
</feature>
<feature type="binding site" evidence="9">
    <location>
        <begin position="154"/>
        <end position="157"/>
    </location>
    <ligand>
        <name>substrate</name>
    </ligand>
</feature>
<keyword evidence="4 7" id="KW-0560">Oxidoreductase</keyword>
<protein>
    <recommendedName>
        <fullName evidence="3 7">UDP-glucose 6-dehydrogenase</fullName>
        <ecNumber evidence="3 7">1.1.1.22</ecNumber>
    </recommendedName>
</protein>
<dbReference type="Pfam" id="PF03720">
    <property type="entry name" value="UDPG_MGDP_dh_C"/>
    <property type="match status" value="1"/>
</dbReference>
<dbReference type="NCBIfam" id="TIGR03026">
    <property type="entry name" value="NDP-sugDHase"/>
    <property type="match status" value="1"/>
</dbReference>
<dbReference type="InterPro" id="IPR014026">
    <property type="entry name" value="UDP-Glc/GDP-Man_DH_dimer"/>
</dbReference>